<dbReference type="SUPFAM" id="SSF57701">
    <property type="entry name" value="Zn2/Cys6 DNA-binding domain"/>
    <property type="match status" value="1"/>
</dbReference>
<keyword evidence="4" id="KW-0805">Transcription regulation</keyword>
<dbReference type="InterPro" id="IPR001138">
    <property type="entry name" value="Zn2Cys6_DnaBD"/>
</dbReference>
<feature type="region of interest" description="Disordered" evidence="8">
    <location>
        <begin position="1"/>
        <end position="93"/>
    </location>
</feature>
<dbReference type="PROSITE" id="PS50048">
    <property type="entry name" value="ZN2_CY6_FUNGAL_2"/>
    <property type="match status" value="1"/>
</dbReference>
<evidence type="ECO:0000256" key="6">
    <source>
        <dbReference type="ARBA" id="ARBA00023163"/>
    </source>
</evidence>
<dbReference type="GO" id="GO:0043565">
    <property type="term" value="F:sequence-specific DNA binding"/>
    <property type="evidence" value="ECO:0007669"/>
    <property type="project" value="TreeGrafter"/>
</dbReference>
<evidence type="ECO:0000313" key="11">
    <source>
        <dbReference type="Proteomes" id="UP000267821"/>
    </source>
</evidence>
<dbReference type="Gene3D" id="4.10.240.10">
    <property type="entry name" value="Zn(2)-C6 fungal-type DNA-binding domain"/>
    <property type="match status" value="1"/>
</dbReference>
<feature type="compositionally biased region" description="Polar residues" evidence="8">
    <location>
        <begin position="370"/>
        <end position="402"/>
    </location>
</feature>
<keyword evidence="5" id="KW-0238">DNA-binding</keyword>
<dbReference type="InterPro" id="IPR052202">
    <property type="entry name" value="Yeast_MetPath_Reg"/>
</dbReference>
<feature type="region of interest" description="Disordered" evidence="8">
    <location>
        <begin position="267"/>
        <end position="297"/>
    </location>
</feature>
<dbReference type="STRING" id="1051890.A0A3N4LUZ2"/>
<dbReference type="PANTHER" id="PTHR47782">
    <property type="entry name" value="ZN(II)2CYS6 TRANSCRIPTION FACTOR (EUROFUNG)-RELATED"/>
    <property type="match status" value="1"/>
</dbReference>
<keyword evidence="2" id="KW-0479">Metal-binding</keyword>
<reference evidence="10 11" key="1">
    <citation type="journal article" date="2018" name="Nat. Ecol. Evol.">
        <title>Pezizomycetes genomes reveal the molecular basis of ectomycorrhizal truffle lifestyle.</title>
        <authorList>
            <person name="Murat C."/>
            <person name="Payen T."/>
            <person name="Noel B."/>
            <person name="Kuo A."/>
            <person name="Morin E."/>
            <person name="Chen J."/>
            <person name="Kohler A."/>
            <person name="Krizsan K."/>
            <person name="Balestrini R."/>
            <person name="Da Silva C."/>
            <person name="Montanini B."/>
            <person name="Hainaut M."/>
            <person name="Levati E."/>
            <person name="Barry K.W."/>
            <person name="Belfiori B."/>
            <person name="Cichocki N."/>
            <person name="Clum A."/>
            <person name="Dockter R.B."/>
            <person name="Fauchery L."/>
            <person name="Guy J."/>
            <person name="Iotti M."/>
            <person name="Le Tacon F."/>
            <person name="Lindquist E.A."/>
            <person name="Lipzen A."/>
            <person name="Malagnac F."/>
            <person name="Mello A."/>
            <person name="Molinier V."/>
            <person name="Miyauchi S."/>
            <person name="Poulain J."/>
            <person name="Riccioni C."/>
            <person name="Rubini A."/>
            <person name="Sitrit Y."/>
            <person name="Splivallo R."/>
            <person name="Traeger S."/>
            <person name="Wang M."/>
            <person name="Zifcakova L."/>
            <person name="Wipf D."/>
            <person name="Zambonelli A."/>
            <person name="Paolocci F."/>
            <person name="Nowrousian M."/>
            <person name="Ottonello S."/>
            <person name="Baldrian P."/>
            <person name="Spatafora J.W."/>
            <person name="Henrissat B."/>
            <person name="Nagy L.G."/>
            <person name="Aury J.M."/>
            <person name="Wincker P."/>
            <person name="Grigoriev I.V."/>
            <person name="Bonfante P."/>
            <person name="Martin F.M."/>
        </authorList>
    </citation>
    <scope>NUCLEOTIDE SEQUENCE [LARGE SCALE GENOMIC DNA]</scope>
    <source>
        <strain evidence="10 11">ATCC MYA-4762</strain>
    </source>
</reference>
<evidence type="ECO:0000256" key="8">
    <source>
        <dbReference type="SAM" id="MobiDB-lite"/>
    </source>
</evidence>
<dbReference type="EMBL" id="ML121533">
    <property type="protein sequence ID" value="RPB26733.1"/>
    <property type="molecule type" value="Genomic_DNA"/>
</dbReference>
<dbReference type="PANTHER" id="PTHR47782:SF12">
    <property type="entry name" value="ZN(II)2CYS6 TRANSCRIPTION FACTOR (EUROFUNG)"/>
    <property type="match status" value="1"/>
</dbReference>
<feature type="domain" description="Zn(2)-C6 fungal-type" evidence="9">
    <location>
        <begin position="107"/>
        <end position="137"/>
    </location>
</feature>
<keyword evidence="11" id="KW-1185">Reference proteome</keyword>
<proteinExistence type="predicted"/>
<dbReference type="InParanoid" id="A0A3N4LUZ2"/>
<dbReference type="GO" id="GO:0008270">
    <property type="term" value="F:zinc ion binding"/>
    <property type="evidence" value="ECO:0007669"/>
    <property type="project" value="InterPro"/>
</dbReference>
<dbReference type="GO" id="GO:0045944">
    <property type="term" value="P:positive regulation of transcription by RNA polymerase II"/>
    <property type="evidence" value="ECO:0007669"/>
    <property type="project" value="TreeGrafter"/>
</dbReference>
<feature type="region of interest" description="Disordered" evidence="8">
    <location>
        <begin position="1006"/>
        <end position="1030"/>
    </location>
</feature>
<dbReference type="InterPro" id="IPR007219">
    <property type="entry name" value="XnlR_reg_dom"/>
</dbReference>
<feature type="compositionally biased region" description="Polar residues" evidence="8">
    <location>
        <begin position="1012"/>
        <end position="1030"/>
    </location>
</feature>
<evidence type="ECO:0000256" key="1">
    <source>
        <dbReference type="ARBA" id="ARBA00004123"/>
    </source>
</evidence>
<feature type="compositionally biased region" description="Basic and acidic residues" evidence="8">
    <location>
        <begin position="409"/>
        <end position="422"/>
    </location>
</feature>
<dbReference type="Proteomes" id="UP000267821">
    <property type="component" value="Unassembled WGS sequence"/>
</dbReference>
<dbReference type="AlphaFoldDB" id="A0A3N4LUZ2"/>
<feature type="region of interest" description="Disordered" evidence="8">
    <location>
        <begin position="968"/>
        <end position="993"/>
    </location>
</feature>
<dbReference type="Pfam" id="PF00172">
    <property type="entry name" value="Zn_clus"/>
    <property type="match status" value="1"/>
</dbReference>
<gene>
    <name evidence="10" type="ORF">L211DRAFT_846900</name>
</gene>
<feature type="region of interest" description="Disordered" evidence="8">
    <location>
        <begin position="352"/>
        <end position="425"/>
    </location>
</feature>
<dbReference type="InterPro" id="IPR036864">
    <property type="entry name" value="Zn2-C6_fun-type_DNA-bd_sf"/>
</dbReference>
<evidence type="ECO:0000256" key="5">
    <source>
        <dbReference type="ARBA" id="ARBA00023125"/>
    </source>
</evidence>
<feature type="compositionally biased region" description="Low complexity" evidence="8">
    <location>
        <begin position="28"/>
        <end position="40"/>
    </location>
</feature>
<dbReference type="CDD" id="cd14653">
    <property type="entry name" value="ZIP_Gal4p-like"/>
    <property type="match status" value="1"/>
</dbReference>
<feature type="compositionally biased region" description="Low complexity" evidence="8">
    <location>
        <begin position="1051"/>
        <end position="1060"/>
    </location>
</feature>
<keyword evidence="3" id="KW-0862">Zinc</keyword>
<dbReference type="SMART" id="SM00906">
    <property type="entry name" value="Fungal_trans"/>
    <property type="match status" value="1"/>
</dbReference>
<keyword evidence="6" id="KW-0804">Transcription</keyword>
<evidence type="ECO:0000259" key="9">
    <source>
        <dbReference type="PROSITE" id="PS50048"/>
    </source>
</evidence>
<dbReference type="PROSITE" id="PS00463">
    <property type="entry name" value="ZN2_CY6_FUNGAL_1"/>
    <property type="match status" value="1"/>
</dbReference>
<dbReference type="GO" id="GO:0006351">
    <property type="term" value="P:DNA-templated transcription"/>
    <property type="evidence" value="ECO:0007669"/>
    <property type="project" value="InterPro"/>
</dbReference>
<feature type="compositionally biased region" description="Polar residues" evidence="8">
    <location>
        <begin position="1"/>
        <end position="11"/>
    </location>
</feature>
<dbReference type="Pfam" id="PF04082">
    <property type="entry name" value="Fungal_trans"/>
    <property type="match status" value="1"/>
</dbReference>
<evidence type="ECO:0000313" key="10">
    <source>
        <dbReference type="EMBL" id="RPB26733.1"/>
    </source>
</evidence>
<evidence type="ECO:0000256" key="7">
    <source>
        <dbReference type="ARBA" id="ARBA00023242"/>
    </source>
</evidence>
<keyword evidence="7" id="KW-0539">Nucleus</keyword>
<comment type="subcellular location">
    <subcellularLocation>
        <location evidence="1">Nucleus</location>
    </subcellularLocation>
</comment>
<dbReference type="GO" id="GO:0000981">
    <property type="term" value="F:DNA-binding transcription factor activity, RNA polymerase II-specific"/>
    <property type="evidence" value="ECO:0007669"/>
    <property type="project" value="InterPro"/>
</dbReference>
<feature type="compositionally biased region" description="Polar residues" evidence="8">
    <location>
        <begin position="53"/>
        <end position="71"/>
    </location>
</feature>
<evidence type="ECO:0000256" key="2">
    <source>
        <dbReference type="ARBA" id="ARBA00022723"/>
    </source>
</evidence>
<sequence length="1165" mass="126107">MSTNNSNTNPGGLSVNRERSHGRTLSVPSLSSSEPHGRSPSPSPSIPARMEGLSQSGNMYLTPNAEGMSQWSGLRPGSSGGGVRSRSASLSNPMVAGQVPKKKVVTACQRCRTRKIKCDGVLPCCGNCAKAAQPCMEVDKSGERDIPRSHILELENRIKYLESLLAQNCPNIDLDTIGPPVELRSRPAPPSIRIVTSGSSLQPRFSLSINSSPPISAASTPASFDFSFEPCGSSLMPPYSPAFSPFSLSEPPGSGIPSPMLSPSSPFLGQDYGGTSPGGQSHAGFGEAREGRKGSFASVKSESASSVCGNPTAQDVGLVTLGLTEDSSRYIGASSGYEFARMMFADWPAPEPAGPSIKEEGGLSMRRRSTGSIGSNSSNKVQDSGSATPCQPTNAQPKSRPSSAAVGDSPERKRGRWTDVKKSSPLPSLEDGNRFASAFFDSVHPHYPFLERNAFEVCREVVYSSEKGVTATFTALKRASSIPILPPSYTLPLARFHVFMVFAVGSSVISAQQGQRPTADSDGYFISAMAHVEHDEVNLRGSLQGLQNLLLIAMYALHVDGGGGMSIWHLNSTVVAGCIELGLHKNSVVTMAGNGKLGAIGADSALVALRRKVFWSIYALDRNLGIMLGRPFALDENECDVELPDNLLDDRPGSGLMDRLSVQGGHSPGGPQKGESADVLIGTSSFPGTVYLLQMTRITSVIKSTLYRISPIKPTAYPTPHWLHNLQAASQFPPYIEDIAEWQRAIHGYLAEIRKLSKAVAGTLTHHSNAHYATCQAIELKYHEAMQLLYRPNAVIPQPNIQNALTCLGSTVEMIRTYARLKKNGGMIHAWLSAQWVFLAGLSMMWSFKTSWPVILQAKELDILREDVKTCSALLEEFGTRWKVMLRARERFDGVAKFTLESLANQLADIALVQPPPSPLAGVTLSSQQLLNPSCGKQRMVIAPQRNLLVDCQNTECTGRLQQEQQLRQQQPRQQRFQQQQHQQRQQQQQQQRDFNNIQGLDSLFVDRDKNSPYSDQSQLSTISSQPTDNSVSADRLLLNQPLVIPIIRQSPTPTSETPTPLNPNPVYLQQSDEWSSFGNSSEAPSSLLSLQQQAVEDMDLSFIMDMDWTSPEFSGYTLDGLGGITGGLLFDSGPMNEGNRATGSGGETEGDSKMWEMGGSSAER</sequence>
<feature type="compositionally biased region" description="Polar residues" evidence="8">
    <location>
        <begin position="1068"/>
        <end position="1084"/>
    </location>
</feature>
<dbReference type="GO" id="GO:0005634">
    <property type="term" value="C:nucleus"/>
    <property type="evidence" value="ECO:0007669"/>
    <property type="project" value="UniProtKB-SubCell"/>
</dbReference>
<dbReference type="SMART" id="SM00066">
    <property type="entry name" value="GAL4"/>
    <property type="match status" value="1"/>
</dbReference>
<protein>
    <recommendedName>
        <fullName evidence="9">Zn(2)-C6 fungal-type domain-containing protein</fullName>
    </recommendedName>
</protein>
<name>A0A3N4LUZ2_9PEZI</name>
<evidence type="ECO:0000256" key="3">
    <source>
        <dbReference type="ARBA" id="ARBA00022833"/>
    </source>
</evidence>
<accession>A0A3N4LUZ2</accession>
<dbReference type="CDD" id="cd00067">
    <property type="entry name" value="GAL4"/>
    <property type="match status" value="1"/>
</dbReference>
<feature type="region of interest" description="Disordered" evidence="8">
    <location>
        <begin position="1135"/>
        <end position="1165"/>
    </location>
</feature>
<dbReference type="CDD" id="cd12148">
    <property type="entry name" value="fungal_TF_MHR"/>
    <property type="match status" value="1"/>
</dbReference>
<feature type="region of interest" description="Disordered" evidence="8">
    <location>
        <begin position="1050"/>
        <end position="1084"/>
    </location>
</feature>
<evidence type="ECO:0000256" key="4">
    <source>
        <dbReference type="ARBA" id="ARBA00023015"/>
    </source>
</evidence>
<organism evidence="10 11">
    <name type="scientific">Terfezia boudieri ATCC MYA-4762</name>
    <dbReference type="NCBI Taxonomy" id="1051890"/>
    <lineage>
        <taxon>Eukaryota</taxon>
        <taxon>Fungi</taxon>
        <taxon>Dikarya</taxon>
        <taxon>Ascomycota</taxon>
        <taxon>Pezizomycotina</taxon>
        <taxon>Pezizomycetes</taxon>
        <taxon>Pezizales</taxon>
        <taxon>Pezizaceae</taxon>
        <taxon>Terfezia</taxon>
    </lineage>
</organism>
<dbReference type="OrthoDB" id="9970124at2759"/>